<organism evidence="2 3">
    <name type="scientific">Sporothrix bragantina</name>
    <dbReference type="NCBI Taxonomy" id="671064"/>
    <lineage>
        <taxon>Eukaryota</taxon>
        <taxon>Fungi</taxon>
        <taxon>Dikarya</taxon>
        <taxon>Ascomycota</taxon>
        <taxon>Pezizomycotina</taxon>
        <taxon>Sordariomycetes</taxon>
        <taxon>Sordariomycetidae</taxon>
        <taxon>Ophiostomatales</taxon>
        <taxon>Ophiostomataceae</taxon>
        <taxon>Sporothrix</taxon>
    </lineage>
</organism>
<dbReference type="InterPro" id="IPR036291">
    <property type="entry name" value="NAD(P)-bd_dom_sf"/>
</dbReference>
<accession>A0ABP0CJR8</accession>
<dbReference type="Gene3D" id="3.40.50.720">
    <property type="entry name" value="NAD(P)-binding Rossmann-like Domain"/>
    <property type="match status" value="1"/>
</dbReference>
<comment type="caution">
    <text evidence="2">The sequence shown here is derived from an EMBL/GenBank/DDBJ whole genome shotgun (WGS) entry which is preliminary data.</text>
</comment>
<keyword evidence="3" id="KW-1185">Reference proteome</keyword>
<evidence type="ECO:0000313" key="2">
    <source>
        <dbReference type="EMBL" id="CAK7232329.1"/>
    </source>
</evidence>
<evidence type="ECO:0000256" key="1">
    <source>
        <dbReference type="ARBA" id="ARBA00023002"/>
    </source>
</evidence>
<dbReference type="PANTHER" id="PTHR47534:SF3">
    <property type="entry name" value="ALCOHOL DEHYDROGENASE-LIKE C-TERMINAL DOMAIN-CONTAINING PROTEIN"/>
    <property type="match status" value="1"/>
</dbReference>
<evidence type="ECO:0000313" key="3">
    <source>
        <dbReference type="Proteomes" id="UP001642406"/>
    </source>
</evidence>
<dbReference type="EMBL" id="CAWUHC010000103">
    <property type="protein sequence ID" value="CAK7232329.1"/>
    <property type="molecule type" value="Genomic_DNA"/>
</dbReference>
<dbReference type="InterPro" id="IPR052228">
    <property type="entry name" value="Sec_Metab_Biosynth_Oxidored"/>
</dbReference>
<proteinExistence type="predicted"/>
<sequence length="366" mass="39637">MVALSIVEAANTARATNKAAGRPYVAVVSGGTSGIGMYAVQELARTHGKAGEAASRGLRVYILGRRASDELLQSCRTLCPFGQFEFVQAKDLALMRDVDRVCEKVVALEKEKSEAEGHAPKIDLVVASQGILHFGGREDTTEGLERPAAIGYYGRMRVVDRLLPLLTATVTPPSPGHVAFVMNPQLEGNIVADDLSLRQSKNYTLRNRGSQLSVYTSFYCEALAARNPGTLALVHYYPGGVKSNISETSSLGLFTRTMFRIAMPLMRIVQVPEAESGQRVSFLGETSVYPPAEFPVKPDGATAKIPVSKGADDKTGSGAYRINYDDDVIKFNDKTAGYRAQGMADTIYKHTQRAFDVIASGQKFTE</sequence>
<dbReference type="SUPFAM" id="SSF51735">
    <property type="entry name" value="NAD(P)-binding Rossmann-fold domains"/>
    <property type="match status" value="1"/>
</dbReference>
<protein>
    <submittedName>
        <fullName evidence="2">Uncharacterized protein</fullName>
    </submittedName>
</protein>
<dbReference type="Proteomes" id="UP001642406">
    <property type="component" value="Unassembled WGS sequence"/>
</dbReference>
<keyword evidence="1" id="KW-0560">Oxidoreductase</keyword>
<reference evidence="2 3" key="1">
    <citation type="submission" date="2024-01" db="EMBL/GenBank/DDBJ databases">
        <authorList>
            <person name="Allen C."/>
            <person name="Tagirdzhanova G."/>
        </authorList>
    </citation>
    <scope>NUCLEOTIDE SEQUENCE [LARGE SCALE GENOMIC DNA]</scope>
</reference>
<gene>
    <name evidence="2" type="ORF">SBRCBS47491_008232</name>
</gene>
<name>A0ABP0CJR8_9PEZI</name>
<dbReference type="PANTHER" id="PTHR47534">
    <property type="entry name" value="YALI0E05731P"/>
    <property type="match status" value="1"/>
</dbReference>